<organism evidence="2 3">
    <name type="scientific">Pristionchus entomophagus</name>
    <dbReference type="NCBI Taxonomy" id="358040"/>
    <lineage>
        <taxon>Eukaryota</taxon>
        <taxon>Metazoa</taxon>
        <taxon>Ecdysozoa</taxon>
        <taxon>Nematoda</taxon>
        <taxon>Chromadorea</taxon>
        <taxon>Rhabditida</taxon>
        <taxon>Rhabditina</taxon>
        <taxon>Diplogasteromorpha</taxon>
        <taxon>Diplogasteroidea</taxon>
        <taxon>Neodiplogasteridae</taxon>
        <taxon>Pristionchus</taxon>
    </lineage>
</organism>
<keyword evidence="1" id="KW-0812">Transmembrane</keyword>
<evidence type="ECO:0000313" key="3">
    <source>
        <dbReference type="Proteomes" id="UP001432027"/>
    </source>
</evidence>
<reference evidence="2" key="1">
    <citation type="submission" date="2023-10" db="EMBL/GenBank/DDBJ databases">
        <title>Genome assembly of Pristionchus species.</title>
        <authorList>
            <person name="Yoshida K."/>
            <person name="Sommer R.J."/>
        </authorList>
    </citation>
    <scope>NUCLEOTIDE SEQUENCE</scope>
    <source>
        <strain evidence="2">RS0144</strain>
    </source>
</reference>
<evidence type="ECO:0000313" key="2">
    <source>
        <dbReference type="EMBL" id="GMS78523.1"/>
    </source>
</evidence>
<keyword evidence="1" id="KW-1133">Transmembrane helix</keyword>
<gene>
    <name evidence="2" type="ORF">PENTCL1PPCAC_698</name>
</gene>
<keyword evidence="3" id="KW-1185">Reference proteome</keyword>
<comment type="caution">
    <text evidence="2">The sequence shown here is derived from an EMBL/GenBank/DDBJ whole genome shotgun (WGS) entry which is preliminary data.</text>
</comment>
<sequence length="70" mass="6717">MLSALDTGCRDEPEVAKGVCCCGCCVFMVVALRDVEAADVGAAVAAAGVAVAGTMLVSLLTSLGGPDGGA</sequence>
<accession>A0AAV5SCX6</accession>
<feature type="transmembrane region" description="Helical" evidence="1">
    <location>
        <begin position="40"/>
        <end position="60"/>
    </location>
</feature>
<feature type="transmembrane region" description="Helical" evidence="1">
    <location>
        <begin position="15"/>
        <end position="33"/>
    </location>
</feature>
<evidence type="ECO:0000256" key="1">
    <source>
        <dbReference type="SAM" id="Phobius"/>
    </source>
</evidence>
<name>A0AAV5SCX6_9BILA</name>
<feature type="non-terminal residue" evidence="2">
    <location>
        <position position="70"/>
    </location>
</feature>
<dbReference type="AlphaFoldDB" id="A0AAV5SCX6"/>
<dbReference type="Proteomes" id="UP001432027">
    <property type="component" value="Unassembled WGS sequence"/>
</dbReference>
<keyword evidence="1" id="KW-0472">Membrane</keyword>
<protein>
    <submittedName>
        <fullName evidence="2">Uncharacterized protein</fullName>
    </submittedName>
</protein>
<proteinExistence type="predicted"/>
<dbReference type="EMBL" id="BTSX01000001">
    <property type="protein sequence ID" value="GMS78523.1"/>
    <property type="molecule type" value="Genomic_DNA"/>
</dbReference>